<dbReference type="EMBL" id="CP141059">
    <property type="protein sequence ID" value="WQQ24813.1"/>
    <property type="molecule type" value="Genomic_DNA"/>
</dbReference>
<evidence type="ECO:0000313" key="2">
    <source>
        <dbReference type="Proteomes" id="UP001327225"/>
    </source>
</evidence>
<gene>
    <name evidence="1" type="ORF">SHK19_12635</name>
</gene>
<protein>
    <recommendedName>
        <fullName evidence="3">DUF222 domain-containing protein</fullName>
    </recommendedName>
</protein>
<accession>A0ABZ0ZKQ6</accession>
<reference evidence="2" key="1">
    <citation type="submission" date="2023-12" db="EMBL/GenBank/DDBJ databases">
        <title>Novel species in genus Nocardioides.</title>
        <authorList>
            <person name="Zhou H."/>
        </authorList>
    </citation>
    <scope>NUCLEOTIDE SEQUENCE [LARGE SCALE GENOMIC DNA]</scope>
    <source>
        <strain evidence="2">HM61</strain>
    </source>
</reference>
<organism evidence="1 2">
    <name type="scientific">Nocardioides bizhenqiangii</name>
    <dbReference type="NCBI Taxonomy" id="3095076"/>
    <lineage>
        <taxon>Bacteria</taxon>
        <taxon>Bacillati</taxon>
        <taxon>Actinomycetota</taxon>
        <taxon>Actinomycetes</taxon>
        <taxon>Propionibacteriales</taxon>
        <taxon>Nocardioidaceae</taxon>
        <taxon>Nocardioides</taxon>
    </lineage>
</organism>
<sequence length="223" mass="23395">MKPSSIPDGIPVLSRGRHRTPRRGACFMELASVLAGERWSDHPSCTHPLLAYLARLVNDHTSDDGRQKLAPLIPSVVYRRGNDRTWLAVAVAVAAQVVLDVPEGTQRALAAGLLQAERLCADAGPDLAATRREAQLALGMVPGAAAWVDRLGVRSRIDANTFAKRCAPAMVRCAVDGVIASGSPDCDRRLGALLEAGIAACPAPDTEIAAPALTGARLPSLTG</sequence>
<evidence type="ECO:0008006" key="3">
    <source>
        <dbReference type="Google" id="ProtNLM"/>
    </source>
</evidence>
<dbReference type="Proteomes" id="UP001327225">
    <property type="component" value="Chromosome"/>
</dbReference>
<name>A0ABZ0ZKQ6_9ACTN</name>
<evidence type="ECO:0000313" key="1">
    <source>
        <dbReference type="EMBL" id="WQQ24813.1"/>
    </source>
</evidence>
<keyword evidence="2" id="KW-1185">Reference proteome</keyword>
<dbReference type="RefSeq" id="WP_322936427.1">
    <property type="nucleotide sequence ID" value="NZ_CP141059.1"/>
</dbReference>
<proteinExistence type="predicted"/>